<dbReference type="RefSeq" id="XP_064675045.1">
    <property type="nucleotide sequence ID" value="XM_064817220.1"/>
</dbReference>
<accession>A0AAN6TNY6</accession>
<evidence type="ECO:0000256" key="1">
    <source>
        <dbReference type="SAM" id="MobiDB-lite"/>
    </source>
</evidence>
<gene>
    <name evidence="2" type="ORF">N656DRAFT_793947</name>
</gene>
<feature type="compositionally biased region" description="Basic and acidic residues" evidence="1">
    <location>
        <begin position="30"/>
        <end position="50"/>
    </location>
</feature>
<proteinExistence type="predicted"/>
<evidence type="ECO:0000313" key="2">
    <source>
        <dbReference type="EMBL" id="KAK4117475.1"/>
    </source>
</evidence>
<protein>
    <submittedName>
        <fullName evidence="2">Uncharacterized protein</fullName>
    </submittedName>
</protein>
<dbReference type="SUPFAM" id="SSF52047">
    <property type="entry name" value="RNI-like"/>
    <property type="match status" value="1"/>
</dbReference>
<reference evidence="2" key="1">
    <citation type="journal article" date="2023" name="Mol. Phylogenet. Evol.">
        <title>Genome-scale phylogeny and comparative genomics of the fungal order Sordariales.</title>
        <authorList>
            <person name="Hensen N."/>
            <person name="Bonometti L."/>
            <person name="Westerberg I."/>
            <person name="Brannstrom I.O."/>
            <person name="Guillou S."/>
            <person name="Cros-Aarteil S."/>
            <person name="Calhoun S."/>
            <person name="Haridas S."/>
            <person name="Kuo A."/>
            <person name="Mondo S."/>
            <person name="Pangilinan J."/>
            <person name="Riley R."/>
            <person name="LaButti K."/>
            <person name="Andreopoulos B."/>
            <person name="Lipzen A."/>
            <person name="Chen C."/>
            <person name="Yan M."/>
            <person name="Daum C."/>
            <person name="Ng V."/>
            <person name="Clum A."/>
            <person name="Steindorff A."/>
            <person name="Ohm R.A."/>
            <person name="Martin F."/>
            <person name="Silar P."/>
            <person name="Natvig D.O."/>
            <person name="Lalanne C."/>
            <person name="Gautier V."/>
            <person name="Ament-Velasquez S.L."/>
            <person name="Kruys A."/>
            <person name="Hutchinson M.I."/>
            <person name="Powell A.J."/>
            <person name="Barry K."/>
            <person name="Miller A.N."/>
            <person name="Grigoriev I.V."/>
            <person name="Debuchy R."/>
            <person name="Gladieux P."/>
            <person name="Hiltunen Thoren M."/>
            <person name="Johannesson H."/>
        </authorList>
    </citation>
    <scope>NUCLEOTIDE SEQUENCE</scope>
    <source>
        <strain evidence="2">CBS 508.74</strain>
    </source>
</reference>
<dbReference type="AlphaFoldDB" id="A0AAN6TNY6"/>
<comment type="caution">
    <text evidence="2">The sequence shown here is derived from an EMBL/GenBank/DDBJ whole genome shotgun (WGS) entry which is preliminary data.</text>
</comment>
<evidence type="ECO:0000313" key="3">
    <source>
        <dbReference type="Proteomes" id="UP001302812"/>
    </source>
</evidence>
<dbReference type="GeneID" id="89941345"/>
<dbReference type="InterPro" id="IPR032675">
    <property type="entry name" value="LRR_dom_sf"/>
</dbReference>
<dbReference type="EMBL" id="MU853332">
    <property type="protein sequence ID" value="KAK4117475.1"/>
    <property type="molecule type" value="Genomic_DNA"/>
</dbReference>
<feature type="region of interest" description="Disordered" evidence="1">
    <location>
        <begin position="29"/>
        <end position="50"/>
    </location>
</feature>
<sequence length="415" mass="47085">MAYSSLVTLPPELLSEICSYLCSHCLRSPGNDRDPSEVESHRARIGTSEKQKEQADLLNLNRVCRVLHEVVEPFLYHHIHTSQNRDLYCAIRTLLSRFDLRTRVLDLRVDYDGSKPPALRPRDGLEEPVELRESADNGTLVSLLLKLVPRLQTFHLHVSDAALPPMDLLGSKFSLTSLRRLTFSVFERGFVLDRIVPVIQLAPNLEVLHCHGCTLVSEWFTDLVDGHIPIDDVPATSPPLRHLTELILTDTRMTAESLSNFLLAVGPKLSKVSMQRPEERPFDGDDVVMFDEVVAALQSWRSGLKELSFFSLDFCGQSEQAENTVVSSIPTSIRNLRIYGLNYNPDDLRPLLEAYKSGQFQYLRRIEIDGTDDLEEPLPLAFRQESRDLSAAFRSAGLEFIVHPVPKCWWPYLDP</sequence>
<name>A0AAN6TNY6_9PEZI</name>
<dbReference type="Proteomes" id="UP001302812">
    <property type="component" value="Unassembled WGS sequence"/>
</dbReference>
<keyword evidence="3" id="KW-1185">Reference proteome</keyword>
<organism evidence="2 3">
    <name type="scientific">Canariomyces notabilis</name>
    <dbReference type="NCBI Taxonomy" id="2074819"/>
    <lineage>
        <taxon>Eukaryota</taxon>
        <taxon>Fungi</taxon>
        <taxon>Dikarya</taxon>
        <taxon>Ascomycota</taxon>
        <taxon>Pezizomycotina</taxon>
        <taxon>Sordariomycetes</taxon>
        <taxon>Sordariomycetidae</taxon>
        <taxon>Sordariales</taxon>
        <taxon>Chaetomiaceae</taxon>
        <taxon>Canariomyces</taxon>
    </lineage>
</organism>
<dbReference type="Gene3D" id="3.80.10.10">
    <property type="entry name" value="Ribonuclease Inhibitor"/>
    <property type="match status" value="1"/>
</dbReference>
<reference evidence="2" key="2">
    <citation type="submission" date="2023-05" db="EMBL/GenBank/DDBJ databases">
        <authorList>
            <consortium name="Lawrence Berkeley National Laboratory"/>
            <person name="Steindorff A."/>
            <person name="Hensen N."/>
            <person name="Bonometti L."/>
            <person name="Westerberg I."/>
            <person name="Brannstrom I.O."/>
            <person name="Guillou S."/>
            <person name="Cros-Aarteil S."/>
            <person name="Calhoun S."/>
            <person name="Haridas S."/>
            <person name="Kuo A."/>
            <person name="Mondo S."/>
            <person name="Pangilinan J."/>
            <person name="Riley R."/>
            <person name="Labutti K."/>
            <person name="Andreopoulos B."/>
            <person name="Lipzen A."/>
            <person name="Chen C."/>
            <person name="Yanf M."/>
            <person name="Daum C."/>
            <person name="Ng V."/>
            <person name="Clum A."/>
            <person name="Ohm R."/>
            <person name="Martin F."/>
            <person name="Silar P."/>
            <person name="Natvig D."/>
            <person name="Lalanne C."/>
            <person name="Gautier V."/>
            <person name="Ament-Velasquez S.L."/>
            <person name="Kruys A."/>
            <person name="Hutchinson M.I."/>
            <person name="Powell A.J."/>
            <person name="Barry K."/>
            <person name="Miller A.N."/>
            <person name="Grigoriev I.V."/>
            <person name="Debuchy R."/>
            <person name="Gladieux P."/>
            <person name="Thoren M.H."/>
            <person name="Johannesson H."/>
        </authorList>
    </citation>
    <scope>NUCLEOTIDE SEQUENCE</scope>
    <source>
        <strain evidence="2">CBS 508.74</strain>
    </source>
</reference>